<name>A0A182KIY2_9DIPT</name>
<dbReference type="VEuPathDB" id="VectorBase:ACHR014388"/>
<dbReference type="AlphaFoldDB" id="A0A182KIY2"/>
<evidence type="ECO:0000313" key="1">
    <source>
        <dbReference type="EnsemblMetazoa" id="ACHR014388-PA"/>
    </source>
</evidence>
<reference evidence="1" key="2">
    <citation type="submission" date="2020-05" db="UniProtKB">
        <authorList>
            <consortium name="EnsemblMetazoa"/>
        </authorList>
    </citation>
    <scope>IDENTIFICATION</scope>
    <source>
        <strain evidence="1">ACHKN1017</strain>
    </source>
</reference>
<sequence length="110" mass="11888">MPTPMISAITVKPWARIRALIMYCDIWDRPWRKFHNPNPSAVSVAAHPIGTSGFSLILRFIFSLVVSACTPEKSFRICIQSNSSVDRSADAAAAGAIVAAGPSALLTRFV</sequence>
<reference evidence="2" key="1">
    <citation type="submission" date="2013-03" db="EMBL/GenBank/DDBJ databases">
        <title>The Genome Sequence of Anopheles christyi ACHKN1017.</title>
        <authorList>
            <consortium name="The Broad Institute Genomics Platform"/>
            <person name="Neafsey D.E."/>
            <person name="Besansky N."/>
            <person name="Walker B."/>
            <person name="Young S.K."/>
            <person name="Zeng Q."/>
            <person name="Gargeya S."/>
            <person name="Fitzgerald M."/>
            <person name="Haas B."/>
            <person name="Abouelleil A."/>
            <person name="Allen A.W."/>
            <person name="Alvarado L."/>
            <person name="Arachchi H.M."/>
            <person name="Berlin A.M."/>
            <person name="Chapman S.B."/>
            <person name="Gainer-Dewar J."/>
            <person name="Goldberg J."/>
            <person name="Griggs A."/>
            <person name="Gujja S."/>
            <person name="Hansen M."/>
            <person name="Howarth C."/>
            <person name="Imamovic A."/>
            <person name="Ireland A."/>
            <person name="Larimer J."/>
            <person name="McCowan C."/>
            <person name="Murphy C."/>
            <person name="Pearson M."/>
            <person name="Poon T.W."/>
            <person name="Priest M."/>
            <person name="Roberts A."/>
            <person name="Saif S."/>
            <person name="Shea T."/>
            <person name="Sisk P."/>
            <person name="Sykes S."/>
            <person name="Wortman J."/>
            <person name="Nusbaum C."/>
            <person name="Birren B."/>
        </authorList>
    </citation>
    <scope>NUCLEOTIDE SEQUENCE [LARGE SCALE GENOMIC DNA]</scope>
    <source>
        <strain evidence="2">ACHKN1017</strain>
    </source>
</reference>
<keyword evidence="2" id="KW-1185">Reference proteome</keyword>
<proteinExistence type="predicted"/>
<protein>
    <submittedName>
        <fullName evidence="1">Uncharacterized protein</fullName>
    </submittedName>
</protein>
<evidence type="ECO:0000313" key="2">
    <source>
        <dbReference type="Proteomes" id="UP000075881"/>
    </source>
</evidence>
<accession>A0A182KIY2</accession>
<dbReference type="Proteomes" id="UP000075881">
    <property type="component" value="Unassembled WGS sequence"/>
</dbReference>
<dbReference type="EnsemblMetazoa" id="ACHR014388-RA">
    <property type="protein sequence ID" value="ACHR014388-PA"/>
    <property type="gene ID" value="ACHR014388"/>
</dbReference>
<organism evidence="1 2">
    <name type="scientific">Anopheles christyi</name>
    <dbReference type="NCBI Taxonomy" id="43041"/>
    <lineage>
        <taxon>Eukaryota</taxon>
        <taxon>Metazoa</taxon>
        <taxon>Ecdysozoa</taxon>
        <taxon>Arthropoda</taxon>
        <taxon>Hexapoda</taxon>
        <taxon>Insecta</taxon>
        <taxon>Pterygota</taxon>
        <taxon>Neoptera</taxon>
        <taxon>Endopterygota</taxon>
        <taxon>Diptera</taxon>
        <taxon>Nematocera</taxon>
        <taxon>Culicoidea</taxon>
        <taxon>Culicidae</taxon>
        <taxon>Anophelinae</taxon>
        <taxon>Anopheles</taxon>
    </lineage>
</organism>